<feature type="non-terminal residue" evidence="1">
    <location>
        <position position="179"/>
    </location>
</feature>
<dbReference type="EMBL" id="JAWDJW010008836">
    <property type="protein sequence ID" value="KAK3060125.1"/>
    <property type="molecule type" value="Genomic_DNA"/>
</dbReference>
<sequence length="179" mass="18935">MTDSPPADKYASYTKAIGVSTHSDRSHPVRSPQSASPAAQKDIPSSPVSARRTPNLPNGRSNGTGSSKDHDVQNESEAETDILSDAEQNKARGSKANIKDERSDADDVVQLGSTAGSVTSAEIHDHNRERSPSERRAIKVNGVEPTTAGRESGKTQNRGNNAGTHSPTPGSDFRPTPEP</sequence>
<comment type="caution">
    <text evidence="1">The sequence shown here is derived from an EMBL/GenBank/DDBJ whole genome shotgun (WGS) entry which is preliminary data.</text>
</comment>
<reference evidence="1" key="1">
    <citation type="submission" date="2024-09" db="EMBL/GenBank/DDBJ databases">
        <title>Black Yeasts Isolated from many extreme environments.</title>
        <authorList>
            <person name="Coleine C."/>
            <person name="Stajich J.E."/>
            <person name="Selbmann L."/>
        </authorList>
    </citation>
    <scope>NUCLEOTIDE SEQUENCE</scope>
    <source>
        <strain evidence="1">CCFEE 5737</strain>
    </source>
</reference>
<gene>
    <name evidence="1" type="ORF">LTS18_009308</name>
</gene>
<evidence type="ECO:0000313" key="1">
    <source>
        <dbReference type="EMBL" id="KAK3060125.1"/>
    </source>
</evidence>
<accession>A0ACC3D117</accession>
<organism evidence="1 2">
    <name type="scientific">Coniosporium uncinatum</name>
    <dbReference type="NCBI Taxonomy" id="93489"/>
    <lineage>
        <taxon>Eukaryota</taxon>
        <taxon>Fungi</taxon>
        <taxon>Dikarya</taxon>
        <taxon>Ascomycota</taxon>
        <taxon>Pezizomycotina</taxon>
        <taxon>Dothideomycetes</taxon>
        <taxon>Dothideomycetes incertae sedis</taxon>
        <taxon>Coniosporium</taxon>
    </lineage>
</organism>
<name>A0ACC3D117_9PEZI</name>
<proteinExistence type="predicted"/>
<dbReference type="Proteomes" id="UP001186974">
    <property type="component" value="Unassembled WGS sequence"/>
</dbReference>
<evidence type="ECO:0000313" key="2">
    <source>
        <dbReference type="Proteomes" id="UP001186974"/>
    </source>
</evidence>
<protein>
    <submittedName>
        <fullName evidence="1">Uncharacterized protein</fullName>
    </submittedName>
</protein>
<keyword evidence="2" id="KW-1185">Reference proteome</keyword>